<feature type="coiled-coil region" evidence="1">
    <location>
        <begin position="23"/>
        <end position="75"/>
    </location>
</feature>
<evidence type="ECO:0000313" key="5">
    <source>
        <dbReference type="Proteomes" id="UP000232722"/>
    </source>
</evidence>
<dbReference type="Proteomes" id="UP000232688">
    <property type="component" value="Unassembled WGS sequence"/>
</dbReference>
<proteinExistence type="predicted"/>
<comment type="caution">
    <text evidence="2">The sequence shown here is derived from an EMBL/GenBank/DDBJ whole genome shotgun (WGS) entry which is preliminary data.</text>
</comment>
<gene>
    <name evidence="3" type="ORF">RhiirA1_456491</name>
    <name evidence="2" type="ORF">RhiirA5_412151</name>
</gene>
<dbReference type="AlphaFoldDB" id="A0A2N0PZC0"/>
<organism evidence="2 5">
    <name type="scientific">Rhizophagus irregularis</name>
    <dbReference type="NCBI Taxonomy" id="588596"/>
    <lineage>
        <taxon>Eukaryota</taxon>
        <taxon>Fungi</taxon>
        <taxon>Fungi incertae sedis</taxon>
        <taxon>Mucoromycota</taxon>
        <taxon>Glomeromycotina</taxon>
        <taxon>Glomeromycetes</taxon>
        <taxon>Glomerales</taxon>
        <taxon>Glomeraceae</taxon>
        <taxon>Rhizophagus</taxon>
    </lineage>
</organism>
<accession>A0A2N0PZC0</accession>
<keyword evidence="1" id="KW-0175">Coiled coil</keyword>
<dbReference type="EMBL" id="LLXH01000298">
    <property type="protein sequence ID" value="PKC69014.1"/>
    <property type="molecule type" value="Genomic_DNA"/>
</dbReference>
<dbReference type="VEuPathDB" id="FungiDB:RhiirA1_456491"/>
<reference evidence="3 4" key="4">
    <citation type="submission" date="2017-10" db="EMBL/GenBank/DDBJ databases">
        <title>Genome analyses suggest a sexual origin of heterokaryosis in a supposedly ancient asexual fungus.</title>
        <authorList>
            <person name="Corradi N."/>
            <person name="Sedzielewska K."/>
            <person name="Noel J."/>
            <person name="Charron P."/>
            <person name="Farinelli L."/>
            <person name="Marton T."/>
            <person name="Kruger M."/>
            <person name="Pelin A."/>
            <person name="Brachmann A."/>
            <person name="Corradi N."/>
        </authorList>
    </citation>
    <scope>NUCLEOTIDE SEQUENCE [LARGE SCALE GENOMIC DNA]</scope>
    <source>
        <strain evidence="3 4">A1</strain>
    </source>
</reference>
<evidence type="ECO:0000313" key="3">
    <source>
        <dbReference type="EMBL" id="PKC69014.1"/>
    </source>
</evidence>
<reference evidence="3 4" key="3">
    <citation type="submission" date="2017-10" db="EMBL/GenBank/DDBJ databases">
        <title>Extensive intraspecific genome diversity in a model arbuscular mycorrhizal fungus.</title>
        <authorList>
            <person name="Chen E.C.H."/>
            <person name="Morin E."/>
            <person name="Baudet D."/>
            <person name="Noel J."/>
            <person name="Ndikumana S."/>
            <person name="Charron P."/>
            <person name="St-Onge C."/>
            <person name="Giorgi J."/>
            <person name="Grigoriev I.V."/>
            <person name="Roux C."/>
            <person name="Martin F.M."/>
            <person name="Corradi N."/>
        </authorList>
    </citation>
    <scope>NUCLEOTIDE SEQUENCE [LARGE SCALE GENOMIC DNA]</scope>
    <source>
        <strain evidence="3 4">A1</strain>
    </source>
</reference>
<reference evidence="2 5" key="2">
    <citation type="submission" date="2017-09" db="EMBL/GenBank/DDBJ databases">
        <title>Extensive intraspecific genome diversity in a model arbuscular mycorrhizal fungus.</title>
        <authorList>
            <person name="Chen E.C."/>
            <person name="Morin E."/>
            <person name="Beaudet D."/>
            <person name="Noel J."/>
            <person name="Ndikumana S."/>
            <person name="Charron P."/>
            <person name="St-Onge C."/>
            <person name="Giorgi J."/>
            <person name="Grigoriev I.V."/>
            <person name="Roux C."/>
            <person name="Martin F.M."/>
            <person name="Corradi N."/>
        </authorList>
    </citation>
    <scope>NUCLEOTIDE SEQUENCE [LARGE SCALE GENOMIC DNA]</scope>
    <source>
        <strain evidence="2 5">A5</strain>
    </source>
</reference>
<reference evidence="2 5" key="1">
    <citation type="submission" date="2016-04" db="EMBL/GenBank/DDBJ databases">
        <title>Genome analyses suggest a sexual origin of heterokaryosis in a supposedly ancient asexual fungus.</title>
        <authorList>
            <person name="Ropars J."/>
            <person name="Sedzielewska K."/>
            <person name="Noel J."/>
            <person name="Charron P."/>
            <person name="Farinelli L."/>
            <person name="Marton T."/>
            <person name="Kruger M."/>
            <person name="Pelin A."/>
            <person name="Brachmann A."/>
            <person name="Corradi N."/>
        </authorList>
    </citation>
    <scope>NUCLEOTIDE SEQUENCE [LARGE SCALE GENOMIC DNA]</scope>
    <source>
        <strain evidence="2 5">A5</strain>
    </source>
</reference>
<dbReference type="Proteomes" id="UP000232722">
    <property type="component" value="Unassembled WGS sequence"/>
</dbReference>
<sequence>MEFINAPIGHNNLIVKSHSQAFYTKETQRLKFLELKQKDAEQNLIKLETIAEAYYQSSQNELEEKQLTCQNIQMELRFSYTN</sequence>
<evidence type="ECO:0000256" key="1">
    <source>
        <dbReference type="SAM" id="Coils"/>
    </source>
</evidence>
<evidence type="ECO:0000313" key="2">
    <source>
        <dbReference type="EMBL" id="PKC12182.1"/>
    </source>
</evidence>
<protein>
    <submittedName>
        <fullName evidence="2">Uncharacterized protein</fullName>
    </submittedName>
</protein>
<dbReference type="EMBL" id="LLXJ01000264">
    <property type="protein sequence ID" value="PKC12182.1"/>
    <property type="molecule type" value="Genomic_DNA"/>
</dbReference>
<evidence type="ECO:0000313" key="4">
    <source>
        <dbReference type="Proteomes" id="UP000232688"/>
    </source>
</evidence>
<name>A0A2N0PZC0_9GLOM</name>